<dbReference type="PANTHER" id="PTHR24260">
    <property type="match status" value="1"/>
</dbReference>
<dbReference type="OrthoDB" id="238681at2759"/>
<dbReference type="InterPro" id="IPR009003">
    <property type="entry name" value="Peptidase_S1_PA"/>
</dbReference>
<name>A0A2A6CS03_PRIPA</name>
<dbReference type="PANTHER" id="PTHR24260:SF141">
    <property type="entry name" value="TRYPSIN-LIKE PROTEASE TRY-5"/>
    <property type="match status" value="1"/>
</dbReference>
<dbReference type="Pfam" id="PF03761">
    <property type="entry name" value="DUF316"/>
    <property type="match status" value="1"/>
</dbReference>
<reference evidence="1" key="2">
    <citation type="submission" date="2022-06" db="UniProtKB">
        <authorList>
            <consortium name="EnsemblMetazoa"/>
        </authorList>
    </citation>
    <scope>IDENTIFICATION</scope>
    <source>
        <strain evidence="1">PS312</strain>
    </source>
</reference>
<evidence type="ECO:0000313" key="1">
    <source>
        <dbReference type="EnsemblMetazoa" id="PPA14195.1"/>
    </source>
</evidence>
<reference evidence="2" key="1">
    <citation type="journal article" date="2008" name="Nat. Genet.">
        <title>The Pristionchus pacificus genome provides a unique perspective on nematode lifestyle and parasitism.</title>
        <authorList>
            <person name="Dieterich C."/>
            <person name="Clifton S.W."/>
            <person name="Schuster L.N."/>
            <person name="Chinwalla A."/>
            <person name="Delehaunty K."/>
            <person name="Dinkelacker I."/>
            <person name="Fulton L."/>
            <person name="Fulton R."/>
            <person name="Godfrey J."/>
            <person name="Minx P."/>
            <person name="Mitreva M."/>
            <person name="Roeseler W."/>
            <person name="Tian H."/>
            <person name="Witte H."/>
            <person name="Yang S.P."/>
            <person name="Wilson R.K."/>
            <person name="Sommer R.J."/>
        </authorList>
    </citation>
    <scope>NUCLEOTIDE SEQUENCE [LARGE SCALE GENOMIC DNA]</scope>
    <source>
        <strain evidence="2">PS312</strain>
    </source>
</reference>
<dbReference type="InterPro" id="IPR051333">
    <property type="entry name" value="CLIP_Serine_Protease"/>
</dbReference>
<dbReference type="Proteomes" id="UP000005239">
    <property type="component" value="Unassembled WGS sequence"/>
</dbReference>
<gene>
    <name evidence="1" type="primary">WBGene00103749</name>
</gene>
<keyword evidence="2" id="KW-1185">Reference proteome</keyword>
<accession>A0A8R1YCQ7</accession>
<dbReference type="EnsemblMetazoa" id="PPA14195.1">
    <property type="protein sequence ID" value="PPA14195.1"/>
    <property type="gene ID" value="WBGene00103749"/>
</dbReference>
<sequence length="684" mass="78382">MRLKLILALTIFPIVSSEIVYARTDRLDKAEFDQWKKTCGLQSTSKKEPFKVTVHVSKNSGTKKCVGVILNKRFVLTVVGDLKLNDYNNDADLRVATIPKNTRVVVCSRDGSHCELSKGLKEVGVKNILYPQLIHYSKAVLYEEYESVVDIALLEIEGEFTEEGSLCIPKEKESFKGQKIFLISDEINGAFIEGEWEWKGERTCGDATTCVETYTFKPATAMTNKPSKGLFYVQKNDRTYLLGFLKYEGESPKIMVIFPQFHDFICSNTGDCGEGYDEYMFLRETRVVLNGIPLPQVSHCDVDFTTCKYDPLFFRFLPSTEMEYLEKNCGKSLTPPSRQKKNKWHQFPHMAAIVNKGRQKENENICSGAFISQVHVVTVAHCLFQYNKVANIDEFLALRERQPGHYMNTDNLEVRYGSECYANNELNLNECSDAEMAKSIKISKVRNIIIEGLKASSTHWRYKYQLVLLELEQPTSKEVVIPICTFPGLLMREQRLLNNEKDRRSEVLDLFEFSAAGNPGATNSFVSASGTKISATDCSEFREDNRIQDYNCRDENVDVELKGKNPADGFSQSNFAFLGSQLSYYNATSEKRFLYGLAHYYSPHGKDNRLGAFYPIWRNERFICWFTGVCYNGRPDTKEDRHFKIYTPEYRLTRSIMDAPVQRAGKTNVSNYETVMIEEMDTQW</sequence>
<dbReference type="GO" id="GO:0005615">
    <property type="term" value="C:extracellular space"/>
    <property type="evidence" value="ECO:0000318"/>
    <property type="project" value="GO_Central"/>
</dbReference>
<protein>
    <submittedName>
        <fullName evidence="1">Trypsin</fullName>
    </submittedName>
</protein>
<organism evidence="1 2">
    <name type="scientific">Pristionchus pacificus</name>
    <name type="common">Parasitic nematode worm</name>
    <dbReference type="NCBI Taxonomy" id="54126"/>
    <lineage>
        <taxon>Eukaryota</taxon>
        <taxon>Metazoa</taxon>
        <taxon>Ecdysozoa</taxon>
        <taxon>Nematoda</taxon>
        <taxon>Chromadorea</taxon>
        <taxon>Rhabditida</taxon>
        <taxon>Rhabditina</taxon>
        <taxon>Diplogasteromorpha</taxon>
        <taxon>Diplogasteroidea</taxon>
        <taxon>Neodiplogasteridae</taxon>
        <taxon>Pristionchus</taxon>
    </lineage>
</organism>
<accession>A0A2A6CS03</accession>
<dbReference type="AlphaFoldDB" id="A0A2A6CS03"/>
<dbReference type="GO" id="GO:0045087">
    <property type="term" value="P:innate immune response"/>
    <property type="evidence" value="ECO:0000318"/>
    <property type="project" value="GO_Central"/>
</dbReference>
<dbReference type="InterPro" id="IPR005514">
    <property type="entry name" value="DUF316"/>
</dbReference>
<dbReference type="InterPro" id="IPR043504">
    <property type="entry name" value="Peptidase_S1_PA_chymotrypsin"/>
</dbReference>
<proteinExistence type="predicted"/>
<dbReference type="SUPFAM" id="SSF50494">
    <property type="entry name" value="Trypsin-like serine proteases"/>
    <property type="match status" value="2"/>
</dbReference>
<evidence type="ECO:0000313" key="2">
    <source>
        <dbReference type="Proteomes" id="UP000005239"/>
    </source>
</evidence>
<dbReference type="Gene3D" id="2.40.10.10">
    <property type="entry name" value="Trypsin-like serine proteases"/>
    <property type="match status" value="2"/>
</dbReference>